<dbReference type="PANTHER" id="PTHR30055:SF234">
    <property type="entry name" value="HTH-TYPE TRANSCRIPTIONAL REGULATOR BETI"/>
    <property type="match status" value="1"/>
</dbReference>
<organism evidence="7 9">
    <name type="scientific">Leptospira perolatii</name>
    <dbReference type="NCBI Taxonomy" id="2023191"/>
    <lineage>
        <taxon>Bacteria</taxon>
        <taxon>Pseudomonadati</taxon>
        <taxon>Spirochaetota</taxon>
        <taxon>Spirochaetia</taxon>
        <taxon>Leptospirales</taxon>
        <taxon>Leptospiraceae</taxon>
        <taxon>Leptospira</taxon>
    </lineage>
</organism>
<comment type="caution">
    <text evidence="7">The sequence shown here is derived from an EMBL/GenBank/DDBJ whole genome shotgun (WGS) entry which is preliminary data.</text>
</comment>
<dbReference type="EMBL" id="NPDZ01000010">
    <property type="protein sequence ID" value="PJZ72326.1"/>
    <property type="molecule type" value="Genomic_DNA"/>
</dbReference>
<keyword evidence="1" id="KW-0805">Transcription regulation</keyword>
<dbReference type="EMBL" id="NPDY01000011">
    <property type="protein sequence ID" value="PJZ69292.1"/>
    <property type="molecule type" value="Genomic_DNA"/>
</dbReference>
<dbReference type="InterPro" id="IPR023772">
    <property type="entry name" value="DNA-bd_HTH_TetR-type_CS"/>
</dbReference>
<dbReference type="GO" id="GO:0003700">
    <property type="term" value="F:DNA-binding transcription factor activity"/>
    <property type="evidence" value="ECO:0007669"/>
    <property type="project" value="TreeGrafter"/>
</dbReference>
<gene>
    <name evidence="6" type="ORF">CH360_12335</name>
    <name evidence="7" type="ORF">CH373_14285</name>
</gene>
<dbReference type="PRINTS" id="PR00455">
    <property type="entry name" value="HTHTETR"/>
</dbReference>
<dbReference type="Gene3D" id="1.10.357.10">
    <property type="entry name" value="Tetracycline Repressor, domain 2"/>
    <property type="match status" value="1"/>
</dbReference>
<dbReference type="AlphaFoldDB" id="A0A2M9ZJU3"/>
<name>A0A2M9ZJU3_9LEPT</name>
<reference evidence="8 9" key="1">
    <citation type="submission" date="2017-07" db="EMBL/GenBank/DDBJ databases">
        <title>Leptospira spp. isolated from tropical soils.</title>
        <authorList>
            <person name="Thibeaux R."/>
            <person name="Iraola G."/>
            <person name="Ferres I."/>
            <person name="Bierque E."/>
            <person name="Girault D."/>
            <person name="Soupe-Gilbert M.-E."/>
            <person name="Picardeau M."/>
            <person name="Goarant C."/>
        </authorList>
    </citation>
    <scope>NUCLEOTIDE SEQUENCE [LARGE SCALE GENOMIC DNA]</scope>
    <source>
        <strain evidence="7 9">FH1-B-B1</strain>
        <strain evidence="6 8">FH1-B-C1</strain>
    </source>
</reference>
<dbReference type="PROSITE" id="PS50977">
    <property type="entry name" value="HTH_TETR_2"/>
    <property type="match status" value="1"/>
</dbReference>
<dbReference type="Proteomes" id="UP000231962">
    <property type="component" value="Unassembled WGS sequence"/>
</dbReference>
<dbReference type="GO" id="GO:0000976">
    <property type="term" value="F:transcription cis-regulatory region binding"/>
    <property type="evidence" value="ECO:0007669"/>
    <property type="project" value="TreeGrafter"/>
</dbReference>
<evidence type="ECO:0000256" key="2">
    <source>
        <dbReference type="ARBA" id="ARBA00023125"/>
    </source>
</evidence>
<evidence type="ECO:0000313" key="7">
    <source>
        <dbReference type="EMBL" id="PJZ72326.1"/>
    </source>
</evidence>
<proteinExistence type="predicted"/>
<protein>
    <recommendedName>
        <fullName evidence="5">HTH tetR-type domain-containing protein</fullName>
    </recommendedName>
</protein>
<dbReference type="Proteomes" id="UP000231990">
    <property type="component" value="Unassembled WGS sequence"/>
</dbReference>
<dbReference type="SUPFAM" id="SSF46689">
    <property type="entry name" value="Homeodomain-like"/>
    <property type="match status" value="1"/>
</dbReference>
<evidence type="ECO:0000256" key="4">
    <source>
        <dbReference type="PROSITE-ProRule" id="PRU00335"/>
    </source>
</evidence>
<evidence type="ECO:0000259" key="5">
    <source>
        <dbReference type="PROSITE" id="PS50977"/>
    </source>
</evidence>
<dbReference type="InterPro" id="IPR050109">
    <property type="entry name" value="HTH-type_TetR-like_transc_reg"/>
</dbReference>
<feature type="DNA-binding region" description="H-T-H motif" evidence="4">
    <location>
        <begin position="36"/>
        <end position="55"/>
    </location>
</feature>
<keyword evidence="3" id="KW-0804">Transcription</keyword>
<evidence type="ECO:0000256" key="1">
    <source>
        <dbReference type="ARBA" id="ARBA00023015"/>
    </source>
</evidence>
<sequence>MPTKAKTSRSTSEERRTDILEAAIEVFARIGYHKVTTADVSKVAGISQPYIYRFFETKEALFLEVVQLIYDRIFQEFEKVHGKKETLLEDLIRSYEDLMKKYPNEILLQIQTWGIAEENIQKLVKKSIVRLKEQVKAKFENAGIKDSENQAKDFLARGFLCNLAFALHSPELTYQRKR</sequence>
<keyword evidence="2 4" id="KW-0238">DNA-binding</keyword>
<dbReference type="InterPro" id="IPR009057">
    <property type="entry name" value="Homeodomain-like_sf"/>
</dbReference>
<evidence type="ECO:0000313" key="9">
    <source>
        <dbReference type="Proteomes" id="UP000231990"/>
    </source>
</evidence>
<evidence type="ECO:0000313" key="6">
    <source>
        <dbReference type="EMBL" id="PJZ69292.1"/>
    </source>
</evidence>
<evidence type="ECO:0000313" key="8">
    <source>
        <dbReference type="Proteomes" id="UP000231962"/>
    </source>
</evidence>
<feature type="domain" description="HTH tetR-type" evidence="5">
    <location>
        <begin position="13"/>
        <end position="73"/>
    </location>
</feature>
<keyword evidence="8" id="KW-1185">Reference proteome</keyword>
<dbReference type="PROSITE" id="PS01081">
    <property type="entry name" value="HTH_TETR_1"/>
    <property type="match status" value="1"/>
</dbReference>
<dbReference type="InterPro" id="IPR001647">
    <property type="entry name" value="HTH_TetR"/>
</dbReference>
<evidence type="ECO:0000256" key="3">
    <source>
        <dbReference type="ARBA" id="ARBA00023163"/>
    </source>
</evidence>
<dbReference type="PANTHER" id="PTHR30055">
    <property type="entry name" value="HTH-TYPE TRANSCRIPTIONAL REGULATOR RUTR"/>
    <property type="match status" value="1"/>
</dbReference>
<dbReference type="Pfam" id="PF00440">
    <property type="entry name" value="TetR_N"/>
    <property type="match status" value="1"/>
</dbReference>
<accession>A0A2M9ZJU3</accession>
<dbReference type="OrthoDB" id="2356263at2"/>
<dbReference type="RefSeq" id="WP_100714345.1">
    <property type="nucleotide sequence ID" value="NZ_NPDY01000011.1"/>
</dbReference>